<keyword evidence="2" id="KW-1185">Reference proteome</keyword>
<accession>A0A7E4VUV9</accession>
<evidence type="ECO:0000313" key="3">
    <source>
        <dbReference type="WBParaSite" id="Pan_g3758.t1"/>
    </source>
</evidence>
<dbReference type="WBParaSite" id="Pan_g3758.t1">
    <property type="protein sequence ID" value="Pan_g3758.t1"/>
    <property type="gene ID" value="Pan_g3758"/>
</dbReference>
<feature type="compositionally biased region" description="Basic and acidic residues" evidence="1">
    <location>
        <begin position="165"/>
        <end position="189"/>
    </location>
</feature>
<feature type="compositionally biased region" description="Polar residues" evidence="1">
    <location>
        <begin position="116"/>
        <end position="126"/>
    </location>
</feature>
<dbReference type="AlphaFoldDB" id="A0A7E4VUV9"/>
<proteinExistence type="predicted"/>
<evidence type="ECO:0000313" key="2">
    <source>
        <dbReference type="Proteomes" id="UP000492821"/>
    </source>
</evidence>
<feature type="compositionally biased region" description="Polar residues" evidence="1">
    <location>
        <begin position="46"/>
        <end position="55"/>
    </location>
</feature>
<sequence length="236" mass="26930">MAPIQKRGGGFKQNAGNWQNPRNGGVKKNFSKPGGRSGGFSKPDDSNNSNYQALGQNRRETPAEAPKPKKRVKKMEIRGGQLLPTEDASDDEEYEQTREAPESDDSSDDEPAPKRPTQSKPSQKPQGKTDEPFNPNKQPLGAKSTRKPKDGLTDFQRAKQTYNRIQEERKEAAERRRLNEERRQEEREVAQLARNRRGKALKLRTKKGQPNLNAVMECIVEKLERKRDRENRNQGR</sequence>
<feature type="region of interest" description="Disordered" evidence="1">
    <location>
        <begin position="1"/>
        <end position="208"/>
    </location>
</feature>
<dbReference type="Proteomes" id="UP000492821">
    <property type="component" value="Unassembled WGS sequence"/>
</dbReference>
<organism evidence="2 3">
    <name type="scientific">Panagrellus redivivus</name>
    <name type="common">Microworm</name>
    <dbReference type="NCBI Taxonomy" id="6233"/>
    <lineage>
        <taxon>Eukaryota</taxon>
        <taxon>Metazoa</taxon>
        <taxon>Ecdysozoa</taxon>
        <taxon>Nematoda</taxon>
        <taxon>Chromadorea</taxon>
        <taxon>Rhabditida</taxon>
        <taxon>Tylenchina</taxon>
        <taxon>Panagrolaimomorpha</taxon>
        <taxon>Panagrolaimoidea</taxon>
        <taxon>Panagrolaimidae</taxon>
        <taxon>Panagrellus</taxon>
    </lineage>
</organism>
<evidence type="ECO:0000256" key="1">
    <source>
        <dbReference type="SAM" id="MobiDB-lite"/>
    </source>
</evidence>
<reference evidence="3" key="2">
    <citation type="submission" date="2020-10" db="UniProtKB">
        <authorList>
            <consortium name="WormBaseParasite"/>
        </authorList>
    </citation>
    <scope>IDENTIFICATION</scope>
</reference>
<reference evidence="2" key="1">
    <citation type="journal article" date="2013" name="Genetics">
        <title>The draft genome and transcriptome of Panagrellus redivivus are shaped by the harsh demands of a free-living lifestyle.</title>
        <authorList>
            <person name="Srinivasan J."/>
            <person name="Dillman A.R."/>
            <person name="Macchietto M.G."/>
            <person name="Heikkinen L."/>
            <person name="Lakso M."/>
            <person name="Fracchia K.M."/>
            <person name="Antoshechkin I."/>
            <person name="Mortazavi A."/>
            <person name="Wong G."/>
            <person name="Sternberg P.W."/>
        </authorList>
    </citation>
    <scope>NUCLEOTIDE SEQUENCE [LARGE SCALE GENOMIC DNA]</scope>
    <source>
        <strain evidence="2">MT8872</strain>
    </source>
</reference>
<dbReference type="InterPro" id="IPR013730">
    <property type="entry name" value="Fyv7/TAP26"/>
</dbReference>
<protein>
    <submittedName>
        <fullName evidence="3">PP28 domain-containing protein</fullName>
    </submittedName>
</protein>
<name>A0A7E4VUV9_PANRE</name>
<dbReference type="Pfam" id="PF08524">
    <property type="entry name" value="rRNA_processing"/>
    <property type="match status" value="1"/>
</dbReference>
<dbReference type="PRINTS" id="PR01854">
    <property type="entry name" value="BR22PROTEIN"/>
</dbReference>
<feature type="compositionally biased region" description="Basic residues" evidence="1">
    <location>
        <begin position="194"/>
        <end position="207"/>
    </location>
</feature>